<evidence type="ECO:0000313" key="2">
    <source>
        <dbReference type="Proteomes" id="UP000515908"/>
    </source>
</evidence>
<sequence length="281" mass="30937">MTSSDATYCGGEVVARVLEHLYHTLLQKCSSYQDGKEASISVELVVMASHSAQRLLQAAKGSFEQRVDLASGGGGGKVTLHWCPTEVQTALTEHDSKESTEEWRLNGIRIPRRTADDPNCVSLYLAILPQSTVRIVSANLQGVLQYNHCHYTEEASSLLEHLLEKDDDALSLSELMILDETFGVDHAPPLHLQGEKEKDAAAIQAWGSSLFSSHTASLSPAALGEGWQLYTKRQRQREFNVEAVRQASAVGILLATLSTQYYYETALQLFSCAVCIKREPI</sequence>
<name>A0A7G2C8Z9_9TRYP</name>
<dbReference type="AlphaFoldDB" id="A0A7G2C8Z9"/>
<accession>A0A7G2C8Z9</accession>
<gene>
    <name evidence="1" type="ORF">ADEAN_000304900</name>
</gene>
<dbReference type="VEuPathDB" id="TriTrypDB:ADEAN_000304900"/>
<evidence type="ECO:0000313" key="1">
    <source>
        <dbReference type="EMBL" id="CAD2215594.1"/>
    </source>
</evidence>
<dbReference type="EMBL" id="LR877149">
    <property type="protein sequence ID" value="CAD2215594.1"/>
    <property type="molecule type" value="Genomic_DNA"/>
</dbReference>
<organism evidence="1 2">
    <name type="scientific">Angomonas deanei</name>
    <dbReference type="NCBI Taxonomy" id="59799"/>
    <lineage>
        <taxon>Eukaryota</taxon>
        <taxon>Discoba</taxon>
        <taxon>Euglenozoa</taxon>
        <taxon>Kinetoplastea</taxon>
        <taxon>Metakinetoplastina</taxon>
        <taxon>Trypanosomatida</taxon>
        <taxon>Trypanosomatidae</taxon>
        <taxon>Strigomonadinae</taxon>
        <taxon>Angomonas</taxon>
    </lineage>
</organism>
<reference evidence="1 2" key="1">
    <citation type="submission" date="2020-08" db="EMBL/GenBank/DDBJ databases">
        <authorList>
            <person name="Newling K."/>
            <person name="Davey J."/>
            <person name="Forrester S."/>
        </authorList>
    </citation>
    <scope>NUCLEOTIDE SEQUENCE [LARGE SCALE GENOMIC DNA]</scope>
    <source>
        <strain evidence="2">Crithidia deanei Carvalho (ATCC PRA-265)</strain>
    </source>
</reference>
<protein>
    <submittedName>
        <fullName evidence="1">Uncharacterized protein</fullName>
    </submittedName>
</protein>
<keyword evidence="2" id="KW-1185">Reference proteome</keyword>
<proteinExistence type="predicted"/>
<dbReference type="Proteomes" id="UP000515908">
    <property type="component" value="Chromosome 05"/>
</dbReference>
<dbReference type="OrthoDB" id="449241at2759"/>